<evidence type="ECO:0000313" key="3">
    <source>
        <dbReference type="Proteomes" id="UP001396334"/>
    </source>
</evidence>
<dbReference type="PANTHER" id="PTHR33443">
    <property type="entry name" value="ZGC:112980"/>
    <property type="match status" value="1"/>
</dbReference>
<accession>A0ABR2QNV5</accession>
<dbReference type="InterPro" id="IPR053234">
    <property type="entry name" value="RPM1_Interactor"/>
</dbReference>
<protein>
    <recommendedName>
        <fullName evidence="4">RPM1 interacting protein 13</fullName>
    </recommendedName>
</protein>
<organism evidence="2 3">
    <name type="scientific">Hibiscus sabdariffa</name>
    <name type="common">roselle</name>
    <dbReference type="NCBI Taxonomy" id="183260"/>
    <lineage>
        <taxon>Eukaryota</taxon>
        <taxon>Viridiplantae</taxon>
        <taxon>Streptophyta</taxon>
        <taxon>Embryophyta</taxon>
        <taxon>Tracheophyta</taxon>
        <taxon>Spermatophyta</taxon>
        <taxon>Magnoliopsida</taxon>
        <taxon>eudicotyledons</taxon>
        <taxon>Gunneridae</taxon>
        <taxon>Pentapetalae</taxon>
        <taxon>rosids</taxon>
        <taxon>malvids</taxon>
        <taxon>Malvales</taxon>
        <taxon>Malvaceae</taxon>
        <taxon>Malvoideae</taxon>
        <taxon>Hibiscus</taxon>
    </lineage>
</organism>
<dbReference type="EMBL" id="JBBPBN010000035">
    <property type="protein sequence ID" value="KAK9002166.1"/>
    <property type="molecule type" value="Genomic_DNA"/>
</dbReference>
<comment type="caution">
    <text evidence="2">The sequence shown here is derived from an EMBL/GenBank/DDBJ whole genome shotgun (WGS) entry which is preliminary data.</text>
</comment>
<evidence type="ECO:0000313" key="2">
    <source>
        <dbReference type="EMBL" id="KAK9002166.1"/>
    </source>
</evidence>
<dbReference type="Proteomes" id="UP001396334">
    <property type="component" value="Unassembled WGS sequence"/>
</dbReference>
<reference evidence="2 3" key="1">
    <citation type="journal article" date="2024" name="G3 (Bethesda)">
        <title>Genome assembly of Hibiscus sabdariffa L. provides insights into metabolisms of medicinal natural products.</title>
        <authorList>
            <person name="Kim T."/>
        </authorList>
    </citation>
    <scope>NUCLEOTIDE SEQUENCE [LARGE SCALE GENOMIC DNA]</scope>
    <source>
        <strain evidence="2">TK-2024</strain>
        <tissue evidence="2">Old leaves</tissue>
    </source>
</reference>
<gene>
    <name evidence="2" type="ORF">V6N11_024853</name>
</gene>
<feature type="region of interest" description="Disordered" evidence="1">
    <location>
        <begin position="555"/>
        <end position="575"/>
    </location>
</feature>
<proteinExistence type="predicted"/>
<sequence>MGSNPVVFDISSDEEEVASALEEPEGDDYVWFSEVLKAVNRGFDDSDEVVVVGEVNPSKKSKSRNSSVRKDVNVEDDDCVVLEGDPEKVVTDVNDNHEDSDELLIVGQKGQRCSNNQLKHRCYGIISMLCHCSLVVTKFRMAVSFFYIICLQVACRDFPHPRHDCAKFPFSSTSHEQHCELCHCFVCDIQAPCRYWGSGISNTHHCHATDKEEFWKTMRKNYRLGRNVSAPPVTSHSAVVPQQAPRRDIIRLTTQNHVSRPTPTVTSHSTVVPQHNQVPRRDIIRLTAQNHVSRPTPVQASGNCIPQNHASRPSIIRACSSSTRHGIPYNPSIGSRHVLNKSTIQSPSVSQKVLGVHNTGIRRDRGIKIRNFGSQFVPSSTMSKRVDTEVTSTMNRTPYAPSEYVTSAHASQFQQNPASVTTSNERNLSPIDWQKNCYNTSLGRYTHQISSQPSMDCAFTNSAPSLSSANSQCVPRSTVHEDTNHIQNLNRPATHNGFSDFDISWVDDIGQSNQQPSADYLRFPTSGSTTGEGPFNINEGDKSYYNELESFLLDSHCPPEGSHTAGPNAPSPRDDISFDTGMLFFDIESPWDRQTRA</sequence>
<keyword evidence="3" id="KW-1185">Reference proteome</keyword>
<dbReference type="PANTHER" id="PTHR33443:SF35">
    <property type="entry name" value="VQ DOMAIN-CONTAINING PROTEIN"/>
    <property type="match status" value="1"/>
</dbReference>
<name>A0ABR2QNV5_9ROSI</name>
<evidence type="ECO:0008006" key="4">
    <source>
        <dbReference type="Google" id="ProtNLM"/>
    </source>
</evidence>
<evidence type="ECO:0000256" key="1">
    <source>
        <dbReference type="SAM" id="MobiDB-lite"/>
    </source>
</evidence>